<protein>
    <submittedName>
        <fullName evidence="1">Uncharacterized protein</fullName>
    </submittedName>
</protein>
<dbReference type="AlphaFoldDB" id="A0A1B2EWC6"/>
<gene>
    <name evidence="1" type="ORF">BB934_39265</name>
</gene>
<dbReference type="RefSeq" id="WP_099515180.1">
    <property type="nucleotide sequence ID" value="NZ_CP016619.1"/>
</dbReference>
<dbReference type="KEGG" id="moc:BB934_39265"/>
<keyword evidence="1" id="KW-0614">Plasmid</keyword>
<organism evidence="1">
    <name type="scientific">Microvirga ossetica</name>
    <dbReference type="NCBI Taxonomy" id="1882682"/>
    <lineage>
        <taxon>Bacteria</taxon>
        <taxon>Pseudomonadati</taxon>
        <taxon>Pseudomonadota</taxon>
        <taxon>Alphaproteobacteria</taxon>
        <taxon>Hyphomicrobiales</taxon>
        <taxon>Methylobacteriaceae</taxon>
        <taxon>Microvirga</taxon>
    </lineage>
</organism>
<dbReference type="EMBL" id="CP016619">
    <property type="protein sequence ID" value="ANY84266.1"/>
    <property type="molecule type" value="Genomic_DNA"/>
</dbReference>
<geneLocation type="plasmid" evidence="1">
    <name>unnamed2</name>
</geneLocation>
<evidence type="ECO:0000313" key="1">
    <source>
        <dbReference type="EMBL" id="ANY84266.1"/>
    </source>
</evidence>
<proteinExistence type="predicted"/>
<sequence length="100" mass="11027">MIERRTPDQWSRGFAVRRAAVFAALGRMDEAKAAVAETLKRFPGITIQGYVSTPDWSEAKRQRLIETMRTAGFPACAPPEGIATIAKRIILPECPQPTAN</sequence>
<reference evidence="1" key="1">
    <citation type="submission" date="2016-07" db="EMBL/GenBank/DDBJ databases">
        <title>Microvirga ossetica sp. nov. a new species of rhizobia isolated from root nodules of the legume species Vicia alpestris Steven originated from North Ossetia region in the Caucasus.</title>
        <authorList>
            <person name="Safronova V.I."/>
            <person name="Kuznetsova I.G."/>
            <person name="Sazanova A.L."/>
            <person name="Belimov A."/>
            <person name="Andronov E."/>
            <person name="Osledkin Y.S."/>
            <person name="Onishchuk O.P."/>
            <person name="Kurchak O.N."/>
            <person name="Shaposhnikov A.I."/>
            <person name="Willems A."/>
            <person name="Tikhonovich I.A."/>
        </authorList>
    </citation>
    <scope>NUCLEOTIDE SEQUENCE [LARGE SCALE GENOMIC DNA]</scope>
    <source>
        <strain evidence="1">V5/3M</strain>
        <plasmid evidence="1">unnamed2</plasmid>
    </source>
</reference>
<name>A0A1B2EWC6_9HYPH</name>
<dbReference type="OrthoDB" id="9807521at2"/>
<accession>A0A1B2EWC6</accession>